<comment type="caution">
    <text evidence="1">The sequence shown here is derived from an EMBL/GenBank/DDBJ whole genome shotgun (WGS) entry which is preliminary data.</text>
</comment>
<name>A0AA88II43_TACVA</name>
<proteinExistence type="predicted"/>
<protein>
    <submittedName>
        <fullName evidence="1">Uncharacterized protein</fullName>
    </submittedName>
</protein>
<evidence type="ECO:0000313" key="2">
    <source>
        <dbReference type="Proteomes" id="UP001187315"/>
    </source>
</evidence>
<dbReference type="EMBL" id="JAVHJS010000026">
    <property type="protein sequence ID" value="KAK2815123.1"/>
    <property type="molecule type" value="Genomic_DNA"/>
</dbReference>
<reference evidence="1" key="1">
    <citation type="submission" date="2023-08" db="EMBL/GenBank/DDBJ databases">
        <title>Pelteobagrus vachellii genome.</title>
        <authorList>
            <person name="Liu H."/>
        </authorList>
    </citation>
    <scope>NUCLEOTIDE SEQUENCE</scope>
    <source>
        <strain evidence="1">PRFRI_2022a</strain>
        <tissue evidence="1">Muscle</tissue>
    </source>
</reference>
<accession>A0AA88II43</accession>
<dbReference type="AlphaFoldDB" id="A0AA88II43"/>
<gene>
    <name evidence="1" type="ORF">Q7C36_023389</name>
</gene>
<evidence type="ECO:0000313" key="1">
    <source>
        <dbReference type="EMBL" id="KAK2815123.1"/>
    </source>
</evidence>
<keyword evidence="2" id="KW-1185">Reference proteome</keyword>
<dbReference type="Proteomes" id="UP001187315">
    <property type="component" value="Unassembled WGS sequence"/>
</dbReference>
<sequence>MANGRGCIYTCDGAHVPLNELMESNPEHTYLRKQNIPWYPIYHFQESNVCHVTDKSGLYGVFKDKGFRSGDTDRFLWWGLSISDKSKQQKEEFATSPAFQTESIYGNFRFTFPLTELLSAYSKQYCNGTSPILRVLDTRLFKQEILYSVLVHPRYMRHYRTYPRLPVDSEHLCGYREKKMTWCCQSPSNNYEYSQYLDEGGEIYVGPLGKNEYYVWDNVAVVFHMKKDWVLKLGHRRLFDHLSVCEIASHNPLNKTEMSVQEAEAEVLNLKRKFNL</sequence>
<organism evidence="1 2">
    <name type="scientific">Tachysurus vachellii</name>
    <name type="common">Darkbarbel catfish</name>
    <name type="synonym">Pelteobagrus vachellii</name>
    <dbReference type="NCBI Taxonomy" id="175792"/>
    <lineage>
        <taxon>Eukaryota</taxon>
        <taxon>Metazoa</taxon>
        <taxon>Chordata</taxon>
        <taxon>Craniata</taxon>
        <taxon>Vertebrata</taxon>
        <taxon>Euteleostomi</taxon>
        <taxon>Actinopterygii</taxon>
        <taxon>Neopterygii</taxon>
        <taxon>Teleostei</taxon>
        <taxon>Ostariophysi</taxon>
        <taxon>Siluriformes</taxon>
        <taxon>Bagridae</taxon>
        <taxon>Tachysurus</taxon>
    </lineage>
</organism>